<keyword evidence="5" id="KW-0479">Metal-binding</keyword>
<dbReference type="SUPFAM" id="SSF51621">
    <property type="entry name" value="Phosphoenolpyruvate/pyruvate domain"/>
    <property type="match status" value="1"/>
</dbReference>
<evidence type="ECO:0000256" key="6">
    <source>
        <dbReference type="ARBA" id="ARBA00022741"/>
    </source>
</evidence>
<keyword evidence="4" id="KW-0808">Transferase</keyword>
<dbReference type="InterPro" id="IPR001697">
    <property type="entry name" value="Pyr_Knase"/>
</dbReference>
<proteinExistence type="inferred from homology"/>
<dbReference type="EC" id="2.7.1.40" evidence="3"/>
<feature type="non-terminal residue" evidence="13">
    <location>
        <position position="188"/>
    </location>
</feature>
<keyword evidence="11" id="KW-0670">Pyruvate</keyword>
<dbReference type="SUPFAM" id="SSF50800">
    <property type="entry name" value="PK beta-barrel domain-like"/>
    <property type="match status" value="1"/>
</dbReference>
<sequence>MTRPRQTKIIATLGPATDTPEIISALIDAGADIFRLNMSHARHDWACRVAGHIREAAGPKPIAILADLQGPAIRTGAVDEPFQLEKGQQFTFTTDSREPGPRSVGVNYPDLADDVSPGDTILIDNGLISMKVLEEKAGAIECEVLIGGEMGSRRHINLPGVKVNLPALTEKDRADIQCALDIGVDFMA</sequence>
<dbReference type="GO" id="GO:0005524">
    <property type="term" value="F:ATP binding"/>
    <property type="evidence" value="ECO:0007669"/>
    <property type="project" value="UniProtKB-KW"/>
</dbReference>
<comment type="similarity">
    <text evidence="2">Belongs to the pyruvate kinase family.</text>
</comment>
<gene>
    <name evidence="13" type="ORF">METZ01_LOCUS384335</name>
</gene>
<evidence type="ECO:0000256" key="11">
    <source>
        <dbReference type="ARBA" id="ARBA00023317"/>
    </source>
</evidence>
<evidence type="ECO:0000256" key="5">
    <source>
        <dbReference type="ARBA" id="ARBA00022723"/>
    </source>
</evidence>
<protein>
    <recommendedName>
        <fullName evidence="3">pyruvate kinase</fullName>
        <ecNumber evidence="3">2.7.1.40</ecNumber>
    </recommendedName>
</protein>
<dbReference type="InterPro" id="IPR015793">
    <property type="entry name" value="Pyrv_Knase_brl"/>
</dbReference>
<keyword evidence="7" id="KW-0418">Kinase</keyword>
<keyword evidence="10" id="KW-0324">Glycolysis</keyword>
<name>A0A382UCK7_9ZZZZ</name>
<keyword evidence="8" id="KW-0067">ATP-binding</keyword>
<dbReference type="UniPathway" id="UPA00109">
    <property type="reaction ID" value="UER00188"/>
</dbReference>
<dbReference type="InterPro" id="IPR015813">
    <property type="entry name" value="Pyrv/PenolPyrv_kinase-like_dom"/>
</dbReference>
<dbReference type="GO" id="GO:0004743">
    <property type="term" value="F:pyruvate kinase activity"/>
    <property type="evidence" value="ECO:0007669"/>
    <property type="project" value="UniProtKB-EC"/>
</dbReference>
<evidence type="ECO:0000256" key="9">
    <source>
        <dbReference type="ARBA" id="ARBA00022842"/>
    </source>
</evidence>
<dbReference type="GO" id="GO:0016301">
    <property type="term" value="F:kinase activity"/>
    <property type="evidence" value="ECO:0007669"/>
    <property type="project" value="UniProtKB-KW"/>
</dbReference>
<dbReference type="Pfam" id="PF00224">
    <property type="entry name" value="PK"/>
    <property type="match status" value="1"/>
</dbReference>
<evidence type="ECO:0000313" key="13">
    <source>
        <dbReference type="EMBL" id="SVD31481.1"/>
    </source>
</evidence>
<dbReference type="PANTHER" id="PTHR11817">
    <property type="entry name" value="PYRUVATE KINASE"/>
    <property type="match status" value="1"/>
</dbReference>
<accession>A0A382UCK7</accession>
<dbReference type="Gene3D" id="2.40.33.10">
    <property type="entry name" value="PK beta-barrel domain-like"/>
    <property type="match status" value="1"/>
</dbReference>
<dbReference type="InterPro" id="IPR040442">
    <property type="entry name" value="Pyrv_kinase-like_dom_sf"/>
</dbReference>
<organism evidence="13">
    <name type="scientific">marine metagenome</name>
    <dbReference type="NCBI Taxonomy" id="408172"/>
    <lineage>
        <taxon>unclassified sequences</taxon>
        <taxon>metagenomes</taxon>
        <taxon>ecological metagenomes</taxon>
    </lineage>
</organism>
<comment type="pathway">
    <text evidence="1">Carbohydrate degradation; glycolysis; pyruvate from D-glyceraldehyde 3-phosphate: step 5/5.</text>
</comment>
<dbReference type="AlphaFoldDB" id="A0A382UCK7"/>
<keyword evidence="9" id="KW-0460">Magnesium</keyword>
<feature type="domain" description="Pyruvate kinase barrel" evidence="12">
    <location>
        <begin position="5"/>
        <end position="188"/>
    </location>
</feature>
<evidence type="ECO:0000256" key="10">
    <source>
        <dbReference type="ARBA" id="ARBA00023152"/>
    </source>
</evidence>
<evidence type="ECO:0000256" key="8">
    <source>
        <dbReference type="ARBA" id="ARBA00022840"/>
    </source>
</evidence>
<dbReference type="Gene3D" id="3.20.20.60">
    <property type="entry name" value="Phosphoenolpyruvate-binding domains"/>
    <property type="match status" value="1"/>
</dbReference>
<reference evidence="13" key="1">
    <citation type="submission" date="2018-05" db="EMBL/GenBank/DDBJ databases">
        <authorList>
            <person name="Lanie J.A."/>
            <person name="Ng W.-L."/>
            <person name="Kazmierczak K.M."/>
            <person name="Andrzejewski T.M."/>
            <person name="Davidsen T.M."/>
            <person name="Wayne K.J."/>
            <person name="Tettelin H."/>
            <person name="Glass J.I."/>
            <person name="Rusch D."/>
            <person name="Podicherti R."/>
            <person name="Tsui H.-C.T."/>
            <person name="Winkler M.E."/>
        </authorList>
    </citation>
    <scope>NUCLEOTIDE SEQUENCE</scope>
</reference>
<evidence type="ECO:0000256" key="7">
    <source>
        <dbReference type="ARBA" id="ARBA00022777"/>
    </source>
</evidence>
<dbReference type="InterPro" id="IPR011037">
    <property type="entry name" value="Pyrv_Knase-like_insert_dom_sf"/>
</dbReference>
<dbReference type="InterPro" id="IPR015806">
    <property type="entry name" value="Pyrv_Knase_insert_dom_sf"/>
</dbReference>
<evidence type="ECO:0000256" key="1">
    <source>
        <dbReference type="ARBA" id="ARBA00004997"/>
    </source>
</evidence>
<evidence type="ECO:0000256" key="3">
    <source>
        <dbReference type="ARBA" id="ARBA00012142"/>
    </source>
</evidence>
<dbReference type="GO" id="GO:0030955">
    <property type="term" value="F:potassium ion binding"/>
    <property type="evidence" value="ECO:0007669"/>
    <property type="project" value="InterPro"/>
</dbReference>
<evidence type="ECO:0000259" key="12">
    <source>
        <dbReference type="Pfam" id="PF00224"/>
    </source>
</evidence>
<dbReference type="EMBL" id="UINC01142877">
    <property type="protein sequence ID" value="SVD31481.1"/>
    <property type="molecule type" value="Genomic_DNA"/>
</dbReference>
<keyword evidence="6" id="KW-0547">Nucleotide-binding</keyword>
<evidence type="ECO:0000256" key="2">
    <source>
        <dbReference type="ARBA" id="ARBA00008663"/>
    </source>
</evidence>
<evidence type="ECO:0000256" key="4">
    <source>
        <dbReference type="ARBA" id="ARBA00022679"/>
    </source>
</evidence>
<dbReference type="GO" id="GO:0000287">
    <property type="term" value="F:magnesium ion binding"/>
    <property type="evidence" value="ECO:0007669"/>
    <property type="project" value="InterPro"/>
</dbReference>
<dbReference type="FunFam" id="2.40.33.10:FF:000001">
    <property type="entry name" value="Pyruvate kinase"/>
    <property type="match status" value="1"/>
</dbReference>